<comment type="pathway">
    <text evidence="1">Lipid metabolism; bile acid biosynthesis.</text>
</comment>
<dbReference type="GO" id="GO:0006629">
    <property type="term" value="P:lipid metabolic process"/>
    <property type="evidence" value="ECO:0007669"/>
    <property type="project" value="UniProtKB-KW"/>
</dbReference>
<dbReference type="NCBIfam" id="NF038245">
    <property type="entry name" value="bile_salt_hydro"/>
    <property type="match status" value="1"/>
</dbReference>
<proteinExistence type="inferred from homology"/>
<dbReference type="Gene3D" id="3.60.60.10">
    <property type="entry name" value="Penicillin V Acylase, Chain A"/>
    <property type="match status" value="1"/>
</dbReference>
<protein>
    <recommendedName>
        <fullName evidence="5">choloylglycine hydrolase</fullName>
        <ecNumber evidence="5">3.5.1.24</ecNumber>
    </recommendedName>
    <alternativeName>
        <fullName evidence="6">Bile salt hydrolase</fullName>
    </alternativeName>
    <alternativeName>
        <fullName evidence="7">Choloylglycine hydrolase</fullName>
    </alternativeName>
</protein>
<comment type="similarity">
    <text evidence="2">Belongs to the peptidase C59 family.</text>
</comment>
<dbReference type="EC" id="3.5.1.24" evidence="5"/>
<evidence type="ECO:0000256" key="3">
    <source>
        <dbReference type="ARBA" id="ARBA00022801"/>
    </source>
</evidence>
<dbReference type="Pfam" id="PF02275">
    <property type="entry name" value="CBAH"/>
    <property type="match status" value="1"/>
</dbReference>
<organism evidence="11 12">
    <name type="scientific">Lactobacillus johnsonii</name>
    <dbReference type="NCBI Taxonomy" id="33959"/>
    <lineage>
        <taxon>Bacteria</taxon>
        <taxon>Bacillati</taxon>
        <taxon>Bacillota</taxon>
        <taxon>Bacilli</taxon>
        <taxon>Lactobacillales</taxon>
        <taxon>Lactobacillaceae</taxon>
        <taxon>Lactobacillus</taxon>
    </lineage>
</organism>
<reference evidence="11 12" key="1">
    <citation type="submission" date="2017-05" db="EMBL/GenBank/DDBJ databases">
        <title>Lactobacillus johnsonii from commercial turkeys.</title>
        <authorList>
            <person name="Johnson T.J."/>
            <person name="Youmans B."/>
        </authorList>
    </citation>
    <scope>NUCLEOTIDE SEQUENCE [LARGE SCALE GENOMIC DNA]</scope>
    <source>
        <strain evidence="11 12">UMNLJ114</strain>
    </source>
</reference>
<evidence type="ECO:0000256" key="9">
    <source>
        <dbReference type="ARBA" id="ARBA00048897"/>
    </source>
</evidence>
<sequence>MCTSIVYSSNNHHYFGRNLDLEISFGEHPVITPRNYEFQYRKLPSKKAKYAMVGMAIVENNYPLYFDAANEEGLGIAGLNFAGPCHYFPENAEKNNVTPFELIPYLLSQYTTVAEVKEALKDVSLVNINFSEKLPLSPLHWLMADKSGESIVVESTLSGLHVYDNPVHVLTNNPEFPGQLRNLANYSNIAPAQPKNTLVPGVDLNLYSRGLGSHFLPGGMDSASRFVKVAFVRAHSPQGNNELSSVTNYFHILHSVEQPKGTDEVGPNSYEYTIYSDGTNLETGTFYYTNYENNQINAIELNKENLNGDELIDYKLIEKQTINYQN</sequence>
<evidence type="ECO:0000313" key="12">
    <source>
        <dbReference type="Proteomes" id="UP000216008"/>
    </source>
</evidence>
<comment type="catalytic activity">
    <reaction evidence="9">
        <text>taurodeoxycholate + H2O = deoxycholate + taurine</text>
        <dbReference type="Rhea" id="RHEA:47556"/>
        <dbReference type="ChEBI" id="CHEBI:15377"/>
        <dbReference type="ChEBI" id="CHEBI:23614"/>
        <dbReference type="ChEBI" id="CHEBI:36261"/>
        <dbReference type="ChEBI" id="CHEBI:507393"/>
    </reaction>
    <physiologicalReaction direction="left-to-right" evidence="9">
        <dbReference type="Rhea" id="RHEA:47557"/>
    </physiologicalReaction>
</comment>
<accession>A0A267MB76</accession>
<evidence type="ECO:0000256" key="7">
    <source>
        <dbReference type="ARBA" id="ARBA00044806"/>
    </source>
</evidence>
<comment type="caution">
    <text evidence="11">The sequence shown here is derived from an EMBL/GenBank/DDBJ whole genome shotgun (WGS) entry which is preliminary data.</text>
</comment>
<dbReference type="EMBL" id="NIBD01000015">
    <property type="protein sequence ID" value="PAB56050.1"/>
    <property type="molecule type" value="Genomic_DNA"/>
</dbReference>
<dbReference type="PANTHER" id="PTHR35527">
    <property type="entry name" value="CHOLOYLGLYCINE HYDROLASE"/>
    <property type="match status" value="1"/>
</dbReference>
<dbReference type="PANTHER" id="PTHR35527:SF2">
    <property type="entry name" value="HYDROLASE"/>
    <property type="match status" value="1"/>
</dbReference>
<dbReference type="RefSeq" id="WP_095076846.1">
    <property type="nucleotide sequence ID" value="NZ_NIBA01000035.1"/>
</dbReference>
<dbReference type="InterPro" id="IPR029132">
    <property type="entry name" value="CBAH/NAAA_C"/>
</dbReference>
<name>A0A267MB76_LACJH</name>
<dbReference type="CDD" id="cd00542">
    <property type="entry name" value="Ntn_PVA"/>
    <property type="match status" value="1"/>
</dbReference>
<evidence type="ECO:0000313" key="11">
    <source>
        <dbReference type="EMBL" id="PAB56050.1"/>
    </source>
</evidence>
<comment type="catalytic activity">
    <reaction evidence="8">
        <text>cholate + taurine = taurocholate + H2O</text>
        <dbReference type="Rhea" id="RHEA:47108"/>
        <dbReference type="ChEBI" id="CHEBI:15377"/>
        <dbReference type="ChEBI" id="CHEBI:29747"/>
        <dbReference type="ChEBI" id="CHEBI:36257"/>
        <dbReference type="ChEBI" id="CHEBI:507393"/>
    </reaction>
    <physiologicalReaction direction="right-to-left" evidence="8">
        <dbReference type="Rhea" id="RHEA:47110"/>
    </physiologicalReaction>
</comment>
<evidence type="ECO:0000256" key="4">
    <source>
        <dbReference type="ARBA" id="ARBA00023098"/>
    </source>
</evidence>
<evidence type="ECO:0000256" key="2">
    <source>
        <dbReference type="ARBA" id="ARBA00006625"/>
    </source>
</evidence>
<dbReference type="InterPro" id="IPR047711">
    <property type="entry name" value="CBAH"/>
</dbReference>
<keyword evidence="4" id="KW-0443">Lipid metabolism</keyword>
<evidence type="ECO:0000256" key="6">
    <source>
        <dbReference type="ARBA" id="ARBA00044804"/>
    </source>
</evidence>
<evidence type="ECO:0000256" key="8">
    <source>
        <dbReference type="ARBA" id="ARBA00047285"/>
    </source>
</evidence>
<evidence type="ECO:0000256" key="1">
    <source>
        <dbReference type="ARBA" id="ARBA00004860"/>
    </source>
</evidence>
<dbReference type="InterPro" id="IPR029055">
    <property type="entry name" value="Ntn_hydrolases_N"/>
</dbReference>
<dbReference type="GO" id="GO:0045302">
    <property type="term" value="F:choloylglycine hydrolase activity"/>
    <property type="evidence" value="ECO:0007669"/>
    <property type="project" value="UniProtKB-EC"/>
</dbReference>
<feature type="domain" description="Choloylglycine hydrolase/NAAA C-terminal" evidence="10">
    <location>
        <begin position="2"/>
        <end position="312"/>
    </location>
</feature>
<dbReference type="Proteomes" id="UP000216008">
    <property type="component" value="Unassembled WGS sequence"/>
</dbReference>
<gene>
    <name evidence="11" type="ORF">A3Q24_02930</name>
</gene>
<dbReference type="SUPFAM" id="SSF56235">
    <property type="entry name" value="N-terminal nucleophile aminohydrolases (Ntn hydrolases)"/>
    <property type="match status" value="1"/>
</dbReference>
<dbReference type="AlphaFoldDB" id="A0A267MB76"/>
<dbReference type="InterPro" id="IPR052193">
    <property type="entry name" value="Peptidase_C59"/>
</dbReference>
<evidence type="ECO:0000256" key="5">
    <source>
        <dbReference type="ARBA" id="ARBA00044769"/>
    </source>
</evidence>
<evidence type="ECO:0000259" key="10">
    <source>
        <dbReference type="Pfam" id="PF02275"/>
    </source>
</evidence>
<keyword evidence="3 11" id="KW-0378">Hydrolase</keyword>